<dbReference type="RefSeq" id="WP_251224311.1">
    <property type="nucleotide sequence ID" value="NZ_JAMBOL010000017.1"/>
</dbReference>
<dbReference type="Pfam" id="PF16363">
    <property type="entry name" value="GDP_Man_Dehyd"/>
    <property type="match status" value="1"/>
</dbReference>
<comment type="catalytic activity">
    <reaction evidence="1 8">
        <text>dTDP-alpha-D-glucose = dTDP-4-dehydro-6-deoxy-alpha-D-glucose + H2O</text>
        <dbReference type="Rhea" id="RHEA:17221"/>
        <dbReference type="ChEBI" id="CHEBI:15377"/>
        <dbReference type="ChEBI" id="CHEBI:57477"/>
        <dbReference type="ChEBI" id="CHEBI:57649"/>
        <dbReference type="EC" id="4.2.1.46"/>
    </reaction>
</comment>
<keyword evidence="9" id="KW-0472">Membrane</keyword>
<dbReference type="GO" id="GO:0009225">
    <property type="term" value="P:nucleotide-sugar metabolic process"/>
    <property type="evidence" value="ECO:0007669"/>
    <property type="project" value="InterPro"/>
</dbReference>
<keyword evidence="7 8" id="KW-0456">Lyase</keyword>
<evidence type="ECO:0000259" key="10">
    <source>
        <dbReference type="Pfam" id="PF16363"/>
    </source>
</evidence>
<evidence type="ECO:0000256" key="1">
    <source>
        <dbReference type="ARBA" id="ARBA00001539"/>
    </source>
</evidence>
<dbReference type="NCBIfam" id="TIGR01181">
    <property type="entry name" value="dTDP_gluc_dehyt"/>
    <property type="match status" value="1"/>
</dbReference>
<comment type="cofactor">
    <cofactor evidence="2 8">
        <name>NAD(+)</name>
        <dbReference type="ChEBI" id="CHEBI:57540"/>
    </cofactor>
</comment>
<evidence type="ECO:0000256" key="7">
    <source>
        <dbReference type="ARBA" id="ARBA00023239"/>
    </source>
</evidence>
<proteinExistence type="inferred from homology"/>
<evidence type="ECO:0000313" key="12">
    <source>
        <dbReference type="Proteomes" id="UP001139179"/>
    </source>
</evidence>
<evidence type="ECO:0000256" key="3">
    <source>
        <dbReference type="ARBA" id="ARBA00008178"/>
    </source>
</evidence>
<keyword evidence="9" id="KW-0812">Transmembrane</keyword>
<evidence type="ECO:0000256" key="8">
    <source>
        <dbReference type="RuleBase" id="RU004473"/>
    </source>
</evidence>
<evidence type="ECO:0000256" key="4">
    <source>
        <dbReference type="ARBA" id="ARBA00011990"/>
    </source>
</evidence>
<dbReference type="GO" id="GO:0008460">
    <property type="term" value="F:dTDP-glucose 4,6-dehydratase activity"/>
    <property type="evidence" value="ECO:0007669"/>
    <property type="project" value="UniProtKB-EC"/>
</dbReference>
<dbReference type="PANTHER" id="PTHR43000">
    <property type="entry name" value="DTDP-D-GLUCOSE 4,6-DEHYDRATASE-RELATED"/>
    <property type="match status" value="1"/>
</dbReference>
<keyword evidence="12" id="KW-1185">Reference proteome</keyword>
<comment type="caution">
    <text evidence="11">The sequence shown here is derived from an EMBL/GenBank/DDBJ whole genome shotgun (WGS) entry which is preliminary data.</text>
</comment>
<dbReference type="AlphaFoldDB" id="A0A9X2DRX9"/>
<organism evidence="11 12">
    <name type="scientific">Halalkalibacter oceani</name>
    <dbReference type="NCBI Taxonomy" id="1653776"/>
    <lineage>
        <taxon>Bacteria</taxon>
        <taxon>Bacillati</taxon>
        <taxon>Bacillota</taxon>
        <taxon>Bacilli</taxon>
        <taxon>Bacillales</taxon>
        <taxon>Bacillaceae</taxon>
        <taxon>Halalkalibacter</taxon>
    </lineage>
</organism>
<dbReference type="InterPro" id="IPR005888">
    <property type="entry name" value="dTDP_Gluc_deHydtase"/>
</dbReference>
<feature type="transmembrane region" description="Helical" evidence="9">
    <location>
        <begin position="5"/>
        <end position="23"/>
    </location>
</feature>
<reference evidence="11" key="1">
    <citation type="submission" date="2022-05" db="EMBL/GenBank/DDBJ databases">
        <title>Comparative Genomics of Spacecraft Associated Microbes.</title>
        <authorList>
            <person name="Tran M.T."/>
            <person name="Wright A."/>
            <person name="Seuylemezian A."/>
            <person name="Eisen J."/>
            <person name="Coil D."/>
        </authorList>
    </citation>
    <scope>NUCLEOTIDE SEQUENCE</scope>
    <source>
        <strain evidence="11">214.1.1</strain>
    </source>
</reference>
<accession>A0A9X2DRX9</accession>
<dbReference type="InterPro" id="IPR016040">
    <property type="entry name" value="NAD(P)-bd_dom"/>
</dbReference>
<evidence type="ECO:0000256" key="5">
    <source>
        <dbReference type="ARBA" id="ARBA00016977"/>
    </source>
</evidence>
<protein>
    <recommendedName>
        <fullName evidence="5 8">dTDP-glucose 4,6-dehydratase</fullName>
        <ecNumber evidence="4 8">4.2.1.46</ecNumber>
    </recommendedName>
</protein>
<name>A0A9X2DRX9_9BACI</name>
<dbReference type="InterPro" id="IPR036291">
    <property type="entry name" value="NAD(P)-bd_dom_sf"/>
</dbReference>
<feature type="domain" description="NAD(P)-binding" evidence="10">
    <location>
        <begin position="6"/>
        <end position="307"/>
    </location>
</feature>
<evidence type="ECO:0000256" key="6">
    <source>
        <dbReference type="ARBA" id="ARBA00023027"/>
    </source>
</evidence>
<dbReference type="Proteomes" id="UP001139179">
    <property type="component" value="Unassembled WGS sequence"/>
</dbReference>
<dbReference type="EMBL" id="JAMBOL010000017">
    <property type="protein sequence ID" value="MCM3715576.1"/>
    <property type="molecule type" value="Genomic_DNA"/>
</dbReference>
<dbReference type="SUPFAM" id="SSF51735">
    <property type="entry name" value="NAD(P)-binding Rossmann-fold domains"/>
    <property type="match status" value="1"/>
</dbReference>
<dbReference type="EC" id="4.2.1.46" evidence="4 8"/>
<sequence>MRRSILITGGAGFIGLNLVYYLLEMNDGDVTIFDSLTYAANRRELEKLKEEPRVQFIEGDVTKQAEVEQLFQRSYDVVVHLAAETHVDRSIAKAKPFLDTNMIGTYHLLEQVRQGRCGLLLHMSTDEVYGSLESTTEPLTEEALLRPGNPYAASKAGADLLIHSYVQTFSLPVIIMRAANNYGRYQHAEKLIPKVIVHALENKTIPLYGDGAHRRQWLHVRDHCMAIVNIMKKGVPGDIYHIGGTREYTNLETVKRILHLLGKNEKLISFVEDRKGHDRRYALSSEKLKKQLGWQPVTSFEQGLEDTALWYRNQWRKGAFR</sequence>
<evidence type="ECO:0000256" key="9">
    <source>
        <dbReference type="SAM" id="Phobius"/>
    </source>
</evidence>
<evidence type="ECO:0000313" key="11">
    <source>
        <dbReference type="EMBL" id="MCM3715576.1"/>
    </source>
</evidence>
<dbReference type="Gene3D" id="3.90.25.10">
    <property type="entry name" value="UDP-galactose 4-epimerase, domain 1"/>
    <property type="match status" value="1"/>
</dbReference>
<dbReference type="Gene3D" id="3.40.50.720">
    <property type="entry name" value="NAD(P)-binding Rossmann-like Domain"/>
    <property type="match status" value="1"/>
</dbReference>
<evidence type="ECO:0000256" key="2">
    <source>
        <dbReference type="ARBA" id="ARBA00001911"/>
    </source>
</evidence>
<keyword evidence="6" id="KW-0520">NAD</keyword>
<dbReference type="CDD" id="cd05246">
    <property type="entry name" value="dTDP_GD_SDR_e"/>
    <property type="match status" value="1"/>
</dbReference>
<gene>
    <name evidence="11" type="primary">rfbB</name>
    <name evidence="11" type="ORF">M3202_16035</name>
</gene>
<comment type="similarity">
    <text evidence="3 8">Belongs to the NAD(P)-dependent epimerase/dehydratase family. dTDP-glucose dehydratase subfamily.</text>
</comment>
<keyword evidence="9" id="KW-1133">Transmembrane helix</keyword>